<evidence type="ECO:0000256" key="1">
    <source>
        <dbReference type="ARBA" id="ARBA00004229"/>
    </source>
</evidence>
<evidence type="ECO:0000256" key="3">
    <source>
        <dbReference type="ARBA" id="ARBA00022640"/>
    </source>
</evidence>
<dbReference type="EMBL" id="CAXHTA020000012">
    <property type="protein sequence ID" value="CAL5225185.1"/>
    <property type="molecule type" value="Genomic_DNA"/>
</dbReference>
<keyword evidence="3" id="KW-0934">Plastid</keyword>
<protein>
    <submittedName>
        <fullName evidence="10">G7967 protein</fullName>
    </submittedName>
</protein>
<dbReference type="Pfam" id="PF01764">
    <property type="entry name" value="Lipase_3"/>
    <property type="match status" value="1"/>
</dbReference>
<evidence type="ECO:0000256" key="4">
    <source>
        <dbReference type="ARBA" id="ARBA00022801"/>
    </source>
</evidence>
<name>A0ABP1FZ89_9CHLO</name>
<dbReference type="SUPFAM" id="SSF53474">
    <property type="entry name" value="alpha/beta-Hydrolases"/>
    <property type="match status" value="1"/>
</dbReference>
<dbReference type="Proteomes" id="UP001497392">
    <property type="component" value="Unassembled WGS sequence"/>
</dbReference>
<dbReference type="InterPro" id="IPR002921">
    <property type="entry name" value="Fungal_lipase-type"/>
</dbReference>
<feature type="region of interest" description="Disordered" evidence="8">
    <location>
        <begin position="44"/>
        <end position="75"/>
    </location>
</feature>
<organism evidence="10 11">
    <name type="scientific">Coccomyxa viridis</name>
    <dbReference type="NCBI Taxonomy" id="1274662"/>
    <lineage>
        <taxon>Eukaryota</taxon>
        <taxon>Viridiplantae</taxon>
        <taxon>Chlorophyta</taxon>
        <taxon>core chlorophytes</taxon>
        <taxon>Trebouxiophyceae</taxon>
        <taxon>Trebouxiophyceae incertae sedis</taxon>
        <taxon>Coccomyxaceae</taxon>
        <taxon>Coccomyxa</taxon>
    </lineage>
</organism>
<evidence type="ECO:0000256" key="8">
    <source>
        <dbReference type="SAM" id="MobiDB-lite"/>
    </source>
</evidence>
<dbReference type="InterPro" id="IPR029058">
    <property type="entry name" value="AB_hydrolase_fold"/>
</dbReference>
<feature type="compositionally biased region" description="Polar residues" evidence="8">
    <location>
        <begin position="49"/>
        <end position="64"/>
    </location>
</feature>
<comment type="subcellular location">
    <subcellularLocation>
        <location evidence="1">Plastid</location>
        <location evidence="1">Chloroplast</location>
    </subcellularLocation>
</comment>
<evidence type="ECO:0000256" key="6">
    <source>
        <dbReference type="ARBA" id="ARBA00022963"/>
    </source>
</evidence>
<dbReference type="PANTHER" id="PTHR31403">
    <property type="entry name" value="PHOSPHOLIPASE A1-IBETA2, CHLOROPLASTIC"/>
    <property type="match status" value="1"/>
</dbReference>
<dbReference type="PANTHER" id="PTHR31403:SF7">
    <property type="entry name" value="PHOSPHOLIPASE A1-IGAMMA3, CHLOROPLASTIC"/>
    <property type="match status" value="1"/>
</dbReference>
<comment type="caution">
    <text evidence="10">The sequence shown here is derived from an EMBL/GenBank/DDBJ whole genome shotgun (WGS) entry which is preliminary data.</text>
</comment>
<accession>A0ABP1FZ89</accession>
<sequence>MIKLHHCRCAPILACTLRHRHTDATLTSHTMPGTGRNMGAVLRPPPPQSATLQEASVSTQNGNGSAHAAPAGWHELPHPKGFVQRSAIQGRDNWAGMFTNDADQPVTDKDLQMELTKTGYLIQSAYSYLKVYQDNNATIGLPMGEVPALTIATMPGDKEGASAADTIAAAAAASKYTVPDEETFILRATAGLYPGEISKVFQDKDLATNPVGYVALSEDKKDIAVVFRGTRLPQEWLSNFTVLVTSWDEVDKTVPAADGKKTEDAVWVETGFETMYRRFVSTPGDSLSLQGQMQRTVTSLLTANKEVESITVCGHSLGGALASMSAFDLAISELNKKGGKPEGSLIPVTCYTWEAPRVGNQTFADKFSKFEPNAAYLQLPRARRANKPYVNMFRVVNKADVVPKAPYERFQTADILPWRLVPYLFRTCLGAIDGKESRDKGGFHQGGTSVQVDLQIAWNNDTSGVKYPAAALTKIPSQAHALWINMWLVNHDVKIPEAELKGDNA</sequence>
<evidence type="ECO:0000256" key="2">
    <source>
        <dbReference type="ARBA" id="ARBA00022528"/>
    </source>
</evidence>
<feature type="domain" description="Fungal lipase-type" evidence="9">
    <location>
        <begin position="225"/>
        <end position="408"/>
    </location>
</feature>
<keyword evidence="4" id="KW-0378">Hydrolase</keyword>
<reference evidence="10 11" key="1">
    <citation type="submission" date="2024-06" db="EMBL/GenBank/DDBJ databases">
        <authorList>
            <person name="Kraege A."/>
            <person name="Thomma B."/>
        </authorList>
    </citation>
    <scope>NUCLEOTIDE SEQUENCE [LARGE SCALE GENOMIC DNA]</scope>
</reference>
<evidence type="ECO:0000313" key="10">
    <source>
        <dbReference type="EMBL" id="CAL5225185.1"/>
    </source>
</evidence>
<keyword evidence="5" id="KW-0809">Transit peptide</keyword>
<keyword evidence="2" id="KW-0150">Chloroplast</keyword>
<evidence type="ECO:0000313" key="11">
    <source>
        <dbReference type="Proteomes" id="UP001497392"/>
    </source>
</evidence>
<keyword evidence="6" id="KW-0442">Lipid degradation</keyword>
<gene>
    <name evidence="10" type="primary">g7967</name>
    <name evidence="10" type="ORF">VP750_LOCUS6844</name>
</gene>
<evidence type="ECO:0000256" key="7">
    <source>
        <dbReference type="ARBA" id="ARBA00023098"/>
    </source>
</evidence>
<proteinExistence type="predicted"/>
<dbReference type="Gene3D" id="3.40.50.1820">
    <property type="entry name" value="alpha/beta hydrolase"/>
    <property type="match status" value="1"/>
</dbReference>
<keyword evidence="11" id="KW-1185">Reference proteome</keyword>
<evidence type="ECO:0000259" key="9">
    <source>
        <dbReference type="Pfam" id="PF01764"/>
    </source>
</evidence>
<keyword evidence="7" id="KW-0443">Lipid metabolism</keyword>
<dbReference type="CDD" id="cd00519">
    <property type="entry name" value="Lipase_3"/>
    <property type="match status" value="1"/>
</dbReference>
<evidence type="ECO:0000256" key="5">
    <source>
        <dbReference type="ARBA" id="ARBA00022946"/>
    </source>
</evidence>